<dbReference type="Pfam" id="PF23733">
    <property type="entry name" value="GRXCR1-2_C"/>
    <property type="match status" value="1"/>
</dbReference>
<dbReference type="PANTHER" id="PTHR45669">
    <property type="entry name" value="GLUTAREDOXIN DOMAIN-CONTAINING CYSTEINE-RICH PROTEIN CG12206-RELATED"/>
    <property type="match status" value="1"/>
</dbReference>
<organism evidence="3 4">
    <name type="scientific">Trema orientale</name>
    <name type="common">Charcoal tree</name>
    <name type="synonym">Celtis orientalis</name>
    <dbReference type="NCBI Taxonomy" id="63057"/>
    <lineage>
        <taxon>Eukaryota</taxon>
        <taxon>Viridiplantae</taxon>
        <taxon>Streptophyta</taxon>
        <taxon>Embryophyta</taxon>
        <taxon>Tracheophyta</taxon>
        <taxon>Spermatophyta</taxon>
        <taxon>Magnoliopsida</taxon>
        <taxon>eudicotyledons</taxon>
        <taxon>Gunneridae</taxon>
        <taxon>Pentapetalae</taxon>
        <taxon>rosids</taxon>
        <taxon>fabids</taxon>
        <taxon>Rosales</taxon>
        <taxon>Cannabaceae</taxon>
        <taxon>Trema</taxon>
    </lineage>
</organism>
<dbReference type="SUPFAM" id="SSF52833">
    <property type="entry name" value="Thioredoxin-like"/>
    <property type="match status" value="1"/>
</dbReference>
<dbReference type="CDD" id="cd03031">
    <property type="entry name" value="GRX_GRX_like"/>
    <property type="match status" value="1"/>
</dbReference>
<dbReference type="AlphaFoldDB" id="A0A2P5EFV9"/>
<evidence type="ECO:0000313" key="3">
    <source>
        <dbReference type="EMBL" id="PON84396.1"/>
    </source>
</evidence>
<evidence type="ECO:0000256" key="1">
    <source>
        <dbReference type="SAM" id="MobiDB-lite"/>
    </source>
</evidence>
<dbReference type="Pfam" id="PF00462">
    <property type="entry name" value="Glutaredoxin"/>
    <property type="match status" value="1"/>
</dbReference>
<dbReference type="InParanoid" id="A0A2P5EFV9"/>
<dbReference type="InterPro" id="IPR036249">
    <property type="entry name" value="Thioredoxin-like_sf"/>
</dbReference>
<name>A0A2P5EFV9_TREOI</name>
<keyword evidence="4" id="KW-1185">Reference proteome</keyword>
<dbReference type="InterPro" id="IPR002109">
    <property type="entry name" value="Glutaredoxin"/>
</dbReference>
<sequence length="392" mass="44538">MKGVRGKLLKKIKSIRPVGYLKLQDRVLQVIASDGYVDSCPQNVNVQVENESSFEKAEPKKIDRSCVLEQEPDVIDVAELMKDLEDEEDMESDEETDDKENIGQPVASKDPVFLKRNQEISVRTEQGLRERRVSDALELSAPEPDNCRQIPLSEIDVSSFRRPDLNSYSLFDPKLLAAFQQAVMEHIRISEAERKKRIEEKELKKTEEEEVEEEQEPPSKAPRVEDADDNDDDPLLEFDEKCPPGGSDSVILYTTTLRGIRKTFEGCSSIRFLLESFRVLYCERDVSMHSEFREELRRIFDGKAVPPKLFIRGRYIGGAEEVLGLHEQGKLRPLFKSVPIDTTNGPCEGCGGIRFVLCFNCNGSHKVIAEDGQYTKCHKCNENGLIICPFCC</sequence>
<feature type="compositionally biased region" description="Acidic residues" evidence="1">
    <location>
        <begin position="226"/>
        <end position="237"/>
    </location>
</feature>
<feature type="region of interest" description="Disordered" evidence="1">
    <location>
        <begin position="200"/>
        <end position="243"/>
    </location>
</feature>
<reference evidence="4" key="1">
    <citation type="submission" date="2016-06" db="EMBL/GenBank/DDBJ databases">
        <title>Parallel loss of symbiosis genes in relatives of nitrogen-fixing non-legume Parasponia.</title>
        <authorList>
            <person name="Van Velzen R."/>
            <person name="Holmer R."/>
            <person name="Bu F."/>
            <person name="Rutten L."/>
            <person name="Van Zeijl A."/>
            <person name="Liu W."/>
            <person name="Santuari L."/>
            <person name="Cao Q."/>
            <person name="Sharma T."/>
            <person name="Shen D."/>
            <person name="Roswanjaya Y."/>
            <person name="Wardhani T."/>
            <person name="Kalhor M.S."/>
            <person name="Jansen J."/>
            <person name="Van den Hoogen J."/>
            <person name="Gungor B."/>
            <person name="Hartog M."/>
            <person name="Hontelez J."/>
            <person name="Verver J."/>
            <person name="Yang W.-C."/>
            <person name="Schijlen E."/>
            <person name="Repin R."/>
            <person name="Schilthuizen M."/>
            <person name="Schranz E."/>
            <person name="Heidstra R."/>
            <person name="Miyata K."/>
            <person name="Fedorova E."/>
            <person name="Kohlen W."/>
            <person name="Bisseling T."/>
            <person name="Smit S."/>
            <person name="Geurts R."/>
        </authorList>
    </citation>
    <scope>NUCLEOTIDE SEQUENCE [LARGE SCALE GENOMIC DNA]</scope>
    <source>
        <strain evidence="4">cv. RG33-2</strain>
    </source>
</reference>
<dbReference type="OrthoDB" id="423313at2759"/>
<evidence type="ECO:0000259" key="2">
    <source>
        <dbReference type="Pfam" id="PF00462"/>
    </source>
</evidence>
<dbReference type="FunCoup" id="A0A2P5EFV9">
    <property type="interactions" value="228"/>
</dbReference>
<dbReference type="Gene3D" id="3.40.30.10">
    <property type="entry name" value="Glutaredoxin"/>
    <property type="match status" value="1"/>
</dbReference>
<dbReference type="PANTHER" id="PTHR45669:SF28">
    <property type="entry name" value="GLUTAREDOXIN DOMAIN-CONTAINING PROTEIN"/>
    <property type="match status" value="1"/>
</dbReference>
<dbReference type="Proteomes" id="UP000237000">
    <property type="component" value="Unassembled WGS sequence"/>
</dbReference>
<proteinExistence type="predicted"/>
<dbReference type="PROSITE" id="PS51354">
    <property type="entry name" value="GLUTAREDOXIN_2"/>
    <property type="match status" value="1"/>
</dbReference>
<feature type="domain" description="Glutaredoxin" evidence="2">
    <location>
        <begin position="250"/>
        <end position="316"/>
    </location>
</feature>
<gene>
    <name evidence="3" type="ORF">TorRG33x02_198560</name>
</gene>
<dbReference type="EMBL" id="JXTC01000163">
    <property type="protein sequence ID" value="PON84396.1"/>
    <property type="molecule type" value="Genomic_DNA"/>
</dbReference>
<evidence type="ECO:0000313" key="4">
    <source>
        <dbReference type="Proteomes" id="UP000237000"/>
    </source>
</evidence>
<accession>A0A2P5EFV9</accession>
<feature type="compositionally biased region" description="Acidic residues" evidence="1">
    <location>
        <begin position="85"/>
        <end position="98"/>
    </location>
</feature>
<feature type="region of interest" description="Disordered" evidence="1">
    <location>
        <begin position="85"/>
        <end position="108"/>
    </location>
</feature>
<protein>
    <submittedName>
        <fullName evidence="3">Glutaredoxin</fullName>
    </submittedName>
</protein>
<comment type="caution">
    <text evidence="3">The sequence shown here is derived from an EMBL/GenBank/DDBJ whole genome shotgun (WGS) entry which is preliminary data.</text>
</comment>